<accession>A0A6A6F5A1</accession>
<comment type="similarity">
    <text evidence="2">Belongs to the IMPACT family.</text>
</comment>
<dbReference type="GO" id="GO:0006446">
    <property type="term" value="P:regulation of translational initiation"/>
    <property type="evidence" value="ECO:0007669"/>
    <property type="project" value="TreeGrafter"/>
</dbReference>
<dbReference type="Gene3D" id="3.10.110.10">
    <property type="entry name" value="Ubiquitin Conjugating Enzyme"/>
    <property type="match status" value="1"/>
</dbReference>
<keyword evidence="4" id="KW-0678">Repressor</keyword>
<dbReference type="Proteomes" id="UP000799539">
    <property type="component" value="Unassembled WGS sequence"/>
</dbReference>
<keyword evidence="9" id="KW-1185">Reference proteome</keyword>
<organism evidence="8 9">
    <name type="scientific">Cercospora zeae-maydis SCOH1-5</name>
    <dbReference type="NCBI Taxonomy" id="717836"/>
    <lineage>
        <taxon>Eukaryota</taxon>
        <taxon>Fungi</taxon>
        <taxon>Dikarya</taxon>
        <taxon>Ascomycota</taxon>
        <taxon>Pezizomycotina</taxon>
        <taxon>Dothideomycetes</taxon>
        <taxon>Dothideomycetidae</taxon>
        <taxon>Mycosphaerellales</taxon>
        <taxon>Mycosphaerellaceae</taxon>
        <taxon>Cercospora</taxon>
    </lineage>
</organism>
<dbReference type="Pfam" id="PF05773">
    <property type="entry name" value="RWD"/>
    <property type="match status" value="1"/>
</dbReference>
<dbReference type="SUPFAM" id="SSF54211">
    <property type="entry name" value="Ribosomal protein S5 domain 2-like"/>
    <property type="match status" value="1"/>
</dbReference>
<dbReference type="GO" id="GO:0140469">
    <property type="term" value="P:GCN2-mediated signaling"/>
    <property type="evidence" value="ECO:0007669"/>
    <property type="project" value="TreeGrafter"/>
</dbReference>
<dbReference type="SUPFAM" id="SSF54495">
    <property type="entry name" value="UBC-like"/>
    <property type="match status" value="1"/>
</dbReference>
<evidence type="ECO:0000256" key="4">
    <source>
        <dbReference type="ARBA" id="ARBA00022491"/>
    </source>
</evidence>
<proteinExistence type="inferred from homology"/>
<dbReference type="Gene3D" id="3.30.230.30">
    <property type="entry name" value="Impact, N-terminal domain"/>
    <property type="match status" value="1"/>
</dbReference>
<evidence type="ECO:0000256" key="3">
    <source>
        <dbReference type="ARBA" id="ARBA00022490"/>
    </source>
</evidence>
<dbReference type="Pfam" id="PF01205">
    <property type="entry name" value="Impact_N"/>
    <property type="match status" value="1"/>
</dbReference>
<dbReference type="OrthoDB" id="69641at2759"/>
<comment type="subcellular location">
    <subcellularLocation>
        <location evidence="1">Cytoplasm</location>
    </subcellularLocation>
</comment>
<evidence type="ECO:0000256" key="2">
    <source>
        <dbReference type="ARBA" id="ARBA00007665"/>
    </source>
</evidence>
<evidence type="ECO:0000256" key="1">
    <source>
        <dbReference type="ARBA" id="ARBA00004496"/>
    </source>
</evidence>
<dbReference type="EMBL" id="ML992693">
    <property type="protein sequence ID" value="KAF2208474.1"/>
    <property type="molecule type" value="Genomic_DNA"/>
</dbReference>
<dbReference type="PANTHER" id="PTHR16301">
    <property type="entry name" value="IMPACT-RELATED"/>
    <property type="match status" value="1"/>
</dbReference>
<reference evidence="8" key="1">
    <citation type="journal article" date="2020" name="Stud. Mycol.">
        <title>101 Dothideomycetes genomes: a test case for predicting lifestyles and emergence of pathogens.</title>
        <authorList>
            <person name="Haridas S."/>
            <person name="Albert R."/>
            <person name="Binder M."/>
            <person name="Bloem J."/>
            <person name="Labutti K."/>
            <person name="Salamov A."/>
            <person name="Andreopoulos B."/>
            <person name="Baker S."/>
            <person name="Barry K."/>
            <person name="Bills G."/>
            <person name="Bluhm B."/>
            <person name="Cannon C."/>
            <person name="Castanera R."/>
            <person name="Culley D."/>
            <person name="Daum C."/>
            <person name="Ezra D."/>
            <person name="Gonzalez J."/>
            <person name="Henrissat B."/>
            <person name="Kuo A."/>
            <person name="Liang C."/>
            <person name="Lipzen A."/>
            <person name="Lutzoni F."/>
            <person name="Magnuson J."/>
            <person name="Mondo S."/>
            <person name="Nolan M."/>
            <person name="Ohm R."/>
            <person name="Pangilinan J."/>
            <person name="Park H.-J."/>
            <person name="Ramirez L."/>
            <person name="Alfaro M."/>
            <person name="Sun H."/>
            <person name="Tritt A."/>
            <person name="Yoshinaga Y."/>
            <person name="Zwiers L.-H."/>
            <person name="Turgeon B."/>
            <person name="Goodwin S."/>
            <person name="Spatafora J."/>
            <person name="Crous P."/>
            <person name="Grigoriev I."/>
        </authorList>
    </citation>
    <scope>NUCLEOTIDE SEQUENCE</scope>
    <source>
        <strain evidence="8">SCOH1-5</strain>
    </source>
</reference>
<dbReference type="GO" id="GO:0005737">
    <property type="term" value="C:cytoplasm"/>
    <property type="evidence" value="ECO:0007669"/>
    <property type="project" value="UniProtKB-SubCell"/>
</dbReference>
<dbReference type="PANTHER" id="PTHR16301:SF25">
    <property type="entry name" value="PROTEIN IMPACT"/>
    <property type="match status" value="1"/>
</dbReference>
<evidence type="ECO:0000313" key="8">
    <source>
        <dbReference type="EMBL" id="KAF2208474.1"/>
    </source>
</evidence>
<dbReference type="InterPro" id="IPR001498">
    <property type="entry name" value="Impact_N"/>
</dbReference>
<dbReference type="InterPro" id="IPR036956">
    <property type="entry name" value="Impact_N_sf"/>
</dbReference>
<dbReference type="InterPro" id="IPR020568">
    <property type="entry name" value="Ribosomal_Su5_D2-typ_SF"/>
</dbReference>
<evidence type="ECO:0000256" key="5">
    <source>
        <dbReference type="ARBA" id="ARBA00022845"/>
    </source>
</evidence>
<evidence type="ECO:0000259" key="7">
    <source>
        <dbReference type="PROSITE" id="PS50908"/>
    </source>
</evidence>
<dbReference type="InterPro" id="IPR023582">
    <property type="entry name" value="Impact"/>
</dbReference>
<feature type="domain" description="RWD" evidence="7">
    <location>
        <begin position="7"/>
        <end position="109"/>
    </location>
</feature>
<evidence type="ECO:0000313" key="9">
    <source>
        <dbReference type="Proteomes" id="UP000799539"/>
    </source>
</evidence>
<dbReference type="InterPro" id="IPR020569">
    <property type="entry name" value="UPF0029_Impact_CS"/>
</dbReference>
<keyword evidence="3" id="KW-0963">Cytoplasm</keyword>
<name>A0A6A6F5A1_9PEZI</name>
<keyword evidence="6" id="KW-0346">Stress response</keyword>
<dbReference type="CDD" id="cd23822">
    <property type="entry name" value="RWD_ScYIH1-like"/>
    <property type="match status" value="1"/>
</dbReference>
<gene>
    <name evidence="8" type="ORF">CERZMDRAFT_49014</name>
</gene>
<sequence length="299" mass="32538">MSEELLEEVNSISAIYGEETITSLQETSNLYALTLPSQPDISLRIKFPLDYPDAPPSLLGTQHVGHDTAKGQGTAIVDLVRTILAEIYTPGAPCIFDLIEESNHRIQQLGSDPSPKNSEQQATEANGQLLLSRHAVKEENTASDCYSNYQPIEELGSPPPWAESDVVTEKKSVFLARATPVSSVDEAKSYLAHLLATDKKVAKATHNITAWRIRGENGVQFQDCDDDGEDAAGGRLLHLLELMGLWNVMVVVSRWYGGVKLGPDRFRLINQAARDAVVKGGFVLEEGAGKDGGKKKGKN</sequence>
<dbReference type="InterPro" id="IPR006575">
    <property type="entry name" value="RWD_dom"/>
</dbReference>
<dbReference type="InterPro" id="IPR016135">
    <property type="entry name" value="UBQ-conjugating_enzyme/RWD"/>
</dbReference>
<keyword evidence="5" id="KW-0810">Translation regulation</keyword>
<evidence type="ECO:0000256" key="6">
    <source>
        <dbReference type="ARBA" id="ARBA00023016"/>
    </source>
</evidence>
<dbReference type="AlphaFoldDB" id="A0A6A6F5A1"/>
<dbReference type="PROSITE" id="PS00910">
    <property type="entry name" value="UPF0029"/>
    <property type="match status" value="1"/>
</dbReference>
<protein>
    <recommendedName>
        <fullName evidence="7">RWD domain-containing protein</fullName>
    </recommendedName>
</protein>
<dbReference type="SMART" id="SM00591">
    <property type="entry name" value="RWD"/>
    <property type="match status" value="1"/>
</dbReference>
<dbReference type="PROSITE" id="PS50908">
    <property type="entry name" value="RWD"/>
    <property type="match status" value="1"/>
</dbReference>